<dbReference type="EMBL" id="JYDO01000013">
    <property type="protein sequence ID" value="KRZ78278.1"/>
    <property type="molecule type" value="Genomic_DNA"/>
</dbReference>
<organism evidence="1 2">
    <name type="scientific">Trichinella papuae</name>
    <dbReference type="NCBI Taxonomy" id="268474"/>
    <lineage>
        <taxon>Eukaryota</taxon>
        <taxon>Metazoa</taxon>
        <taxon>Ecdysozoa</taxon>
        <taxon>Nematoda</taxon>
        <taxon>Enoplea</taxon>
        <taxon>Dorylaimia</taxon>
        <taxon>Trichinellida</taxon>
        <taxon>Trichinellidae</taxon>
        <taxon>Trichinella</taxon>
    </lineage>
</organism>
<sequence length="189" mass="21494">MVRSKKLCFVCLVQSPETPMTRLVDVVIRSKADLRHKFHGPDGNNVDACCLFEKATESIPISRIRGVRSVSMLSPPAELRLNPLYGVRLAQKFPVLREAKICSPFYLATKADVETATGQWILKTKVDVLISMDEYYQFFKNQVKKLEQRTNPPSSRLSAKCSVDWKVNDFFPKREMALGISINPRAVKF</sequence>
<reference evidence="1 2" key="1">
    <citation type="submission" date="2015-01" db="EMBL/GenBank/DDBJ databases">
        <title>Evolution of Trichinella species and genotypes.</title>
        <authorList>
            <person name="Korhonen P.K."/>
            <person name="Edoardo P."/>
            <person name="Giuseppe L.R."/>
            <person name="Gasser R.B."/>
        </authorList>
    </citation>
    <scope>NUCLEOTIDE SEQUENCE [LARGE SCALE GENOMIC DNA]</scope>
    <source>
        <strain evidence="1">ISS1980</strain>
    </source>
</reference>
<name>A0A0V1N2L5_9BILA</name>
<keyword evidence="2" id="KW-1185">Reference proteome</keyword>
<gene>
    <name evidence="1" type="ORF">T10_3020</name>
</gene>
<evidence type="ECO:0000313" key="1">
    <source>
        <dbReference type="EMBL" id="KRZ78278.1"/>
    </source>
</evidence>
<comment type="caution">
    <text evidence="1">The sequence shown here is derived from an EMBL/GenBank/DDBJ whole genome shotgun (WGS) entry which is preliminary data.</text>
</comment>
<accession>A0A0V1N2L5</accession>
<proteinExistence type="predicted"/>
<dbReference type="AlphaFoldDB" id="A0A0V1N2L5"/>
<evidence type="ECO:0000313" key="2">
    <source>
        <dbReference type="Proteomes" id="UP000054843"/>
    </source>
</evidence>
<dbReference type="Proteomes" id="UP000054843">
    <property type="component" value="Unassembled WGS sequence"/>
</dbReference>
<protein>
    <submittedName>
        <fullName evidence="1">Uncharacterized protein</fullName>
    </submittedName>
</protein>